<keyword evidence="1 2" id="KW-0812">Transmembrane</keyword>
<keyword evidence="3" id="KW-1185">Reference proteome</keyword>
<feature type="transmembrane region" description="Helical" evidence="1">
    <location>
        <begin position="52"/>
        <end position="72"/>
    </location>
</feature>
<dbReference type="EMDB" id="EMD-10859"/>
<dbReference type="STRING" id="312017.I7LSX6"/>
<evidence type="ECO:0007829" key="5">
    <source>
        <dbReference type="PDB" id="6YNY"/>
    </source>
</evidence>
<reference evidence="4 5" key="2">
    <citation type="journal article" date="2020" name="Nat. Commun.">
        <title>Type III ATP synthase is a symmetry-deviated dimer that induces membrane curvature through tetramerization.</title>
        <authorList>
            <person name="Flygaard R.K."/>
            <person name="Muhleip A."/>
            <person name="Tobiasson V."/>
            <person name="Amunts A."/>
        </authorList>
    </citation>
    <scope>STRUCTURE BY ELECTRON MICROSCOPY (2.50 ANGSTROMS)</scope>
</reference>
<dbReference type="SMR" id="I7LSX6"/>
<dbReference type="EMDB" id="EMD-10860"/>
<evidence type="ECO:0007829" key="4">
    <source>
        <dbReference type="PDB" id="6YNX"/>
    </source>
</evidence>
<dbReference type="InParanoid" id="I7LSX6"/>
<protein>
    <submittedName>
        <fullName evidence="2">Transmembrane protein, putative</fullName>
    </submittedName>
</protein>
<dbReference type="PDB" id="6YNX">
    <property type="method" value="EM"/>
    <property type="resolution" value="2.50 A"/>
    <property type="chains" value="K/k=1-179"/>
</dbReference>
<dbReference type="PDB" id="6YNY">
    <property type="method" value="EM"/>
    <property type="resolution" value="2.70 A"/>
    <property type="chains" value="K/k=1-179"/>
</dbReference>
<evidence type="ECO:0000313" key="2">
    <source>
        <dbReference type="EMBL" id="EAR83805.1"/>
    </source>
</evidence>
<dbReference type="eggNOG" id="ENOG502SNWJ">
    <property type="taxonomic scope" value="Eukaryota"/>
</dbReference>
<organism evidence="2 3">
    <name type="scientific">Tetrahymena thermophila (strain SB210)</name>
    <dbReference type="NCBI Taxonomy" id="312017"/>
    <lineage>
        <taxon>Eukaryota</taxon>
        <taxon>Sar</taxon>
        <taxon>Alveolata</taxon>
        <taxon>Ciliophora</taxon>
        <taxon>Intramacronucleata</taxon>
        <taxon>Oligohymenophorea</taxon>
        <taxon>Hymenostomatida</taxon>
        <taxon>Tetrahymenina</taxon>
        <taxon>Tetrahymenidae</taxon>
        <taxon>Tetrahymena</taxon>
    </lineage>
</organism>
<gene>
    <name evidence="2" type="ORF">TTHERM_00823660</name>
</gene>
<evidence type="ECO:0000256" key="1">
    <source>
        <dbReference type="SAM" id="Phobius"/>
    </source>
</evidence>
<proteinExistence type="evidence at protein level"/>
<dbReference type="EMBL" id="GG662466">
    <property type="protein sequence ID" value="EAR83805.1"/>
    <property type="molecule type" value="Genomic_DNA"/>
</dbReference>
<dbReference type="EMDB" id="EMD-10861"/>
<keyword evidence="4 5" id="KW-0002">3D-structure</keyword>
<dbReference type="OrthoDB" id="282803at2759"/>
<dbReference type="OMA" id="NISILMY"/>
<dbReference type="KEGG" id="tet:TTHERM_00823660"/>
<dbReference type="GeneID" id="7835677"/>
<evidence type="ECO:0000313" key="3">
    <source>
        <dbReference type="Proteomes" id="UP000009168"/>
    </source>
</evidence>
<dbReference type="RefSeq" id="XP_001031468.1">
    <property type="nucleotide sequence ID" value="XM_001031468.3"/>
</dbReference>
<dbReference type="AlphaFoldDB" id="I7LSX6"/>
<sequence>MWYKYFSKQSWNLRVWRKANLKYNQDDFGMTQPKYIARFGDFRFRLVRTEGALRGCMFFVGFGCFSIINYLYGRYGYIINESSQKRAAQDLLDNDMAADKILFKNRVGAPTRPLRSLDDMMAFLSGSATYDQLADYASYNHAMDVNQDQQAGLDSWMSEKDKNMVKYYQRSLGKKVEGI</sequence>
<dbReference type="HOGENOM" id="CLU_104406_0_0_1"/>
<accession>I7LSX6</accession>
<keyword evidence="1" id="KW-0472">Membrane</keyword>
<keyword evidence="1" id="KW-1133">Transmembrane helix</keyword>
<name>I7LSX6_TETTS</name>
<dbReference type="Proteomes" id="UP000009168">
    <property type="component" value="Unassembled WGS sequence"/>
</dbReference>
<dbReference type="PDB" id="6YNZ">
    <property type="method" value="EM"/>
    <property type="resolution" value="3.10 A"/>
    <property type="chains" value="K/K3/k/k3=1-179"/>
</dbReference>
<reference evidence="3" key="1">
    <citation type="journal article" date="2006" name="PLoS Biol.">
        <title>Macronuclear genome sequence of the ciliate Tetrahymena thermophila, a model eukaryote.</title>
        <authorList>
            <person name="Eisen J.A."/>
            <person name="Coyne R.S."/>
            <person name="Wu M."/>
            <person name="Wu D."/>
            <person name="Thiagarajan M."/>
            <person name="Wortman J.R."/>
            <person name="Badger J.H."/>
            <person name="Ren Q."/>
            <person name="Amedeo P."/>
            <person name="Jones K.M."/>
            <person name="Tallon L.J."/>
            <person name="Delcher A.L."/>
            <person name="Salzberg S.L."/>
            <person name="Silva J.C."/>
            <person name="Haas B.J."/>
            <person name="Majoros W.H."/>
            <person name="Farzad M."/>
            <person name="Carlton J.M."/>
            <person name="Smith R.K. Jr."/>
            <person name="Garg J."/>
            <person name="Pearlman R.E."/>
            <person name="Karrer K.M."/>
            <person name="Sun L."/>
            <person name="Manning G."/>
            <person name="Elde N.C."/>
            <person name="Turkewitz A.P."/>
            <person name="Asai D.J."/>
            <person name="Wilkes D.E."/>
            <person name="Wang Y."/>
            <person name="Cai H."/>
            <person name="Collins K."/>
            <person name="Stewart B.A."/>
            <person name="Lee S.R."/>
            <person name="Wilamowska K."/>
            <person name="Weinberg Z."/>
            <person name="Ruzzo W.L."/>
            <person name="Wloga D."/>
            <person name="Gaertig J."/>
            <person name="Frankel J."/>
            <person name="Tsao C.-C."/>
            <person name="Gorovsky M.A."/>
            <person name="Keeling P.J."/>
            <person name="Waller R.F."/>
            <person name="Patron N.J."/>
            <person name="Cherry J.M."/>
            <person name="Stover N.A."/>
            <person name="Krieger C.J."/>
            <person name="del Toro C."/>
            <person name="Ryder H.F."/>
            <person name="Williamson S.C."/>
            <person name="Barbeau R.A."/>
            <person name="Hamilton E.P."/>
            <person name="Orias E."/>
        </authorList>
    </citation>
    <scope>NUCLEOTIDE SEQUENCE [LARGE SCALE GENOMIC DNA]</scope>
    <source>
        <strain evidence="3">SB210</strain>
    </source>
</reference>